<dbReference type="SMART" id="SM00014">
    <property type="entry name" value="acidPPc"/>
    <property type="match status" value="1"/>
</dbReference>
<evidence type="ECO:0000259" key="3">
    <source>
        <dbReference type="SMART" id="SM00014"/>
    </source>
</evidence>
<feature type="compositionally biased region" description="Low complexity" evidence="1">
    <location>
        <begin position="240"/>
        <end position="255"/>
    </location>
</feature>
<name>A0A839PQQ6_9MICO</name>
<keyword evidence="2" id="KW-0812">Transmembrane</keyword>
<dbReference type="Pfam" id="PF01569">
    <property type="entry name" value="PAP2"/>
    <property type="match status" value="1"/>
</dbReference>
<evidence type="ECO:0000313" key="4">
    <source>
        <dbReference type="EMBL" id="MBB2986520.1"/>
    </source>
</evidence>
<protein>
    <submittedName>
        <fullName evidence="4">Undecaprenyl-diphosphatase</fullName>
        <ecNumber evidence="4">3.6.1.27</ecNumber>
    </submittedName>
</protein>
<dbReference type="RefSeq" id="WP_253354254.1">
    <property type="nucleotide sequence ID" value="NZ_JACHVT010000003.1"/>
</dbReference>
<dbReference type="InterPro" id="IPR000326">
    <property type="entry name" value="PAP2/HPO"/>
</dbReference>
<evidence type="ECO:0000256" key="2">
    <source>
        <dbReference type="SAM" id="Phobius"/>
    </source>
</evidence>
<dbReference type="PANTHER" id="PTHR14969">
    <property type="entry name" value="SPHINGOSINE-1-PHOSPHATE PHOSPHOHYDROLASE"/>
    <property type="match status" value="1"/>
</dbReference>
<evidence type="ECO:0000313" key="5">
    <source>
        <dbReference type="Proteomes" id="UP000590811"/>
    </source>
</evidence>
<feature type="domain" description="Phosphatidic acid phosphatase type 2/haloperoxidase" evidence="3">
    <location>
        <begin position="102"/>
        <end position="217"/>
    </location>
</feature>
<feature type="region of interest" description="Disordered" evidence="1">
    <location>
        <begin position="223"/>
        <end position="255"/>
    </location>
</feature>
<evidence type="ECO:0000256" key="1">
    <source>
        <dbReference type="SAM" id="MobiDB-lite"/>
    </source>
</evidence>
<sequence>MGEPQRPGRLGRVGRGRRLLRAVAYGLVSAVPVTALALFVRERFGPLLRLDEAAIRAATDVTRERAWLRTFLLDWQEATQPKWVYIAGTIVCLVVWRRHHLTTRAAWAFVTMMVAWNLQLVLKEVVQRARPVVADPVSTAPGYSFPSGHVANAAAATSILALLVWPLLERRGRVAVVTAAVVVTGVTALDRVYLGVHFPSDAVAGVLFGMGLAAASYAGYRGWNPLGPEDPPPPEEKAADPASRPTRTVPRRGTP</sequence>
<keyword evidence="2" id="KW-1133">Transmembrane helix</keyword>
<keyword evidence="4" id="KW-0378">Hydrolase</keyword>
<dbReference type="GO" id="GO:0050380">
    <property type="term" value="F:undecaprenyl-diphosphatase activity"/>
    <property type="evidence" value="ECO:0007669"/>
    <property type="project" value="UniProtKB-EC"/>
</dbReference>
<reference evidence="4 5" key="1">
    <citation type="submission" date="2020-08" db="EMBL/GenBank/DDBJ databases">
        <title>Genomic Encyclopedia of Type Strains, Phase IV (KMG-V): Genome sequencing to study the core and pangenomes of soil and plant-associated prokaryotes.</title>
        <authorList>
            <person name="Whitman W."/>
        </authorList>
    </citation>
    <scope>NUCLEOTIDE SEQUENCE [LARGE SCALE GENOMIC DNA]</scope>
    <source>
        <strain evidence="4 5">B3ACCR2</strain>
    </source>
</reference>
<organism evidence="4 5">
    <name type="scientific">Terracoccus luteus</name>
    <dbReference type="NCBI Taxonomy" id="53356"/>
    <lineage>
        <taxon>Bacteria</taxon>
        <taxon>Bacillati</taxon>
        <taxon>Actinomycetota</taxon>
        <taxon>Actinomycetes</taxon>
        <taxon>Micrococcales</taxon>
        <taxon>Intrasporangiaceae</taxon>
        <taxon>Terracoccus</taxon>
    </lineage>
</organism>
<dbReference type="Gene3D" id="1.20.144.10">
    <property type="entry name" value="Phosphatidic acid phosphatase type 2/haloperoxidase"/>
    <property type="match status" value="1"/>
</dbReference>
<dbReference type="EMBL" id="JACHVT010000003">
    <property type="protein sequence ID" value="MBB2986520.1"/>
    <property type="molecule type" value="Genomic_DNA"/>
</dbReference>
<accession>A0A839PQQ6</accession>
<feature type="transmembrane region" description="Helical" evidence="2">
    <location>
        <begin position="20"/>
        <end position="40"/>
    </location>
</feature>
<gene>
    <name evidence="4" type="ORF">FHW14_001674</name>
</gene>
<keyword evidence="2" id="KW-0472">Membrane</keyword>
<dbReference type="CDD" id="cd03392">
    <property type="entry name" value="PAP2_like_2"/>
    <property type="match status" value="1"/>
</dbReference>
<dbReference type="AlphaFoldDB" id="A0A839PQQ6"/>
<proteinExistence type="predicted"/>
<dbReference type="InterPro" id="IPR036938">
    <property type="entry name" value="PAP2/HPO_sf"/>
</dbReference>
<comment type="caution">
    <text evidence="4">The sequence shown here is derived from an EMBL/GenBank/DDBJ whole genome shotgun (WGS) entry which is preliminary data.</text>
</comment>
<dbReference type="SUPFAM" id="SSF48317">
    <property type="entry name" value="Acid phosphatase/Vanadium-dependent haloperoxidase"/>
    <property type="match status" value="1"/>
</dbReference>
<dbReference type="EC" id="3.6.1.27" evidence="4"/>
<dbReference type="PANTHER" id="PTHR14969:SF13">
    <property type="entry name" value="AT30094P"/>
    <property type="match status" value="1"/>
</dbReference>
<dbReference type="Proteomes" id="UP000590811">
    <property type="component" value="Unassembled WGS sequence"/>
</dbReference>